<reference evidence="6" key="1">
    <citation type="submission" date="2025-08" db="UniProtKB">
        <authorList>
            <consortium name="RefSeq"/>
        </authorList>
    </citation>
    <scope>IDENTIFICATION</scope>
</reference>
<dbReference type="AlphaFoldDB" id="A0AAJ7WIH1"/>
<dbReference type="InterPro" id="IPR044801">
    <property type="entry name" value="Filamin"/>
</dbReference>
<accession>A0AAJ7WIH1</accession>
<dbReference type="InterPro" id="IPR017868">
    <property type="entry name" value="Filamin/ABP280_repeat-like"/>
</dbReference>
<feature type="compositionally biased region" description="Basic and acidic residues" evidence="3">
    <location>
        <begin position="687"/>
        <end position="696"/>
    </location>
</feature>
<dbReference type="SUPFAM" id="SSF47576">
    <property type="entry name" value="Calponin-homology domain, CH-domain"/>
    <property type="match status" value="1"/>
</dbReference>
<keyword evidence="5" id="KW-1185">Reference proteome</keyword>
<sequence length="770" mass="86647">MCKAYSIDLGKVRRRSSTGRRMSRLLCDDGMCSPSFVGTEFQSDIEGLESKLFVFCAVDLVARYLFKLEDMLTVLENYRVMLVARVRILLEWILQACMHPASVCSLRDLQEWFIVWKCYFANLLSFNNKEKDEKLLDWVRSRVDKIEIENFSSSWRSGVLLCALVDSIVPGSCPRYDLLNEENRLGNAQLAVQLLEKLSIKSFLTAQELADDDADIEKPLKALLTQLRMTAAKRRLRHALKSPSDDASAPQNSEFFAKGMGLIFAVKGRKASFNIFRRGQRAFSFVIEIQGPDGTLGSALITHKSVRNQASNSKLKRQLSSESKKIAIDYSLTDEMISVFYTPVTSGKHTLNIVSQGQHILRSPYDVSVDCNTTEVTARVVETLFRPKKSALQKLGRRFSGTSLLASRLQETEVAVPFPNVEATGKVVARRVIKRTILNGDNNIVVPGDDERALVKALKDISNLNPENRERLRQERSFILRPVSELRNPHVNKLRFQMVRTVSEISERSSTDEGSPLQRESSLEMFTSSGARSEQDKNMLEANPPEATVESVTPLRNVPPKPRRLSLETVAEQVDHDNRVPPQPPIGGNPRTGDENNNPKFDLVHDHEFLIRKRNVTLNIVNENPYVPKTNHMLQTYRQSSHDALTEKSANDRRLLYQMEAKSQRFRSSWDFIPEKCHVDVENDSRKKRTFSREGHFGSGDEGDDRMSEIDGDVKALPVASVLEKFTRFSPTTSPECSTSGSSNGSEASGPRTTFGMVSGSSGNGFLHGY</sequence>
<dbReference type="InterPro" id="IPR013783">
    <property type="entry name" value="Ig-like_fold"/>
</dbReference>
<evidence type="ECO:0000313" key="5">
    <source>
        <dbReference type="Proteomes" id="UP000694867"/>
    </source>
</evidence>
<dbReference type="Proteomes" id="UP000694867">
    <property type="component" value="Unplaced"/>
</dbReference>
<feature type="region of interest" description="Disordered" evidence="3">
    <location>
        <begin position="687"/>
        <end position="707"/>
    </location>
</feature>
<dbReference type="Gene3D" id="2.60.40.10">
    <property type="entry name" value="Immunoglobulins"/>
    <property type="match status" value="1"/>
</dbReference>
<dbReference type="GeneID" id="100907901"/>
<dbReference type="Gene3D" id="1.10.418.10">
    <property type="entry name" value="Calponin-like domain"/>
    <property type="match status" value="1"/>
</dbReference>
<evidence type="ECO:0000256" key="1">
    <source>
        <dbReference type="ARBA" id="ARBA00022737"/>
    </source>
</evidence>
<dbReference type="GO" id="GO:0051015">
    <property type="term" value="F:actin filament binding"/>
    <property type="evidence" value="ECO:0007669"/>
    <property type="project" value="InterPro"/>
</dbReference>
<dbReference type="KEGG" id="goe:100907901"/>
<dbReference type="GO" id="GO:0030036">
    <property type="term" value="P:actin cytoskeleton organization"/>
    <property type="evidence" value="ECO:0007669"/>
    <property type="project" value="InterPro"/>
</dbReference>
<dbReference type="RefSeq" id="XP_028968311.1">
    <property type="nucleotide sequence ID" value="XM_029112478.1"/>
</dbReference>
<evidence type="ECO:0000256" key="3">
    <source>
        <dbReference type="SAM" id="MobiDB-lite"/>
    </source>
</evidence>
<feature type="domain" description="Calponin-homology (CH)" evidence="4">
    <location>
        <begin position="129"/>
        <end position="232"/>
    </location>
</feature>
<evidence type="ECO:0000313" key="6">
    <source>
        <dbReference type="RefSeq" id="XP_028968311.1"/>
    </source>
</evidence>
<dbReference type="SMART" id="SM00033">
    <property type="entry name" value="CH"/>
    <property type="match status" value="1"/>
</dbReference>
<evidence type="ECO:0000259" key="4">
    <source>
        <dbReference type="PROSITE" id="PS50021"/>
    </source>
</evidence>
<protein>
    <submittedName>
        <fullName evidence="6">Uncharacterized protein LOC100907901</fullName>
    </submittedName>
</protein>
<gene>
    <name evidence="6" type="primary">LOC100907901</name>
</gene>
<dbReference type="InterPro" id="IPR036872">
    <property type="entry name" value="CH_dom_sf"/>
</dbReference>
<dbReference type="InterPro" id="IPR014756">
    <property type="entry name" value="Ig_E-set"/>
</dbReference>
<dbReference type="Pfam" id="PF00307">
    <property type="entry name" value="CH"/>
    <property type="match status" value="1"/>
</dbReference>
<dbReference type="PROSITE" id="PS50021">
    <property type="entry name" value="CH"/>
    <property type="match status" value="1"/>
</dbReference>
<dbReference type="PROSITE" id="PS50194">
    <property type="entry name" value="FILAMIN_REPEAT"/>
    <property type="match status" value="1"/>
</dbReference>
<feature type="repeat" description="Filamin" evidence="2">
    <location>
        <begin position="247"/>
        <end position="369"/>
    </location>
</feature>
<dbReference type="PANTHER" id="PTHR38537">
    <property type="entry name" value="JITTERBUG, ISOFORM N"/>
    <property type="match status" value="1"/>
</dbReference>
<dbReference type="PANTHER" id="PTHR38537:SF8">
    <property type="entry name" value="FILAMIN-A"/>
    <property type="match status" value="1"/>
</dbReference>
<organism evidence="5 6">
    <name type="scientific">Galendromus occidentalis</name>
    <name type="common">western predatory mite</name>
    <dbReference type="NCBI Taxonomy" id="34638"/>
    <lineage>
        <taxon>Eukaryota</taxon>
        <taxon>Metazoa</taxon>
        <taxon>Ecdysozoa</taxon>
        <taxon>Arthropoda</taxon>
        <taxon>Chelicerata</taxon>
        <taxon>Arachnida</taxon>
        <taxon>Acari</taxon>
        <taxon>Parasitiformes</taxon>
        <taxon>Mesostigmata</taxon>
        <taxon>Gamasina</taxon>
        <taxon>Phytoseioidea</taxon>
        <taxon>Phytoseiidae</taxon>
        <taxon>Typhlodrominae</taxon>
        <taxon>Galendromus</taxon>
    </lineage>
</organism>
<feature type="region of interest" description="Disordered" evidence="3">
    <location>
        <begin position="576"/>
        <end position="597"/>
    </location>
</feature>
<dbReference type="InterPro" id="IPR001715">
    <property type="entry name" value="CH_dom"/>
</dbReference>
<dbReference type="Pfam" id="PF00630">
    <property type="entry name" value="Filamin"/>
    <property type="match status" value="1"/>
</dbReference>
<feature type="region of interest" description="Disordered" evidence="3">
    <location>
        <begin position="730"/>
        <end position="760"/>
    </location>
</feature>
<evidence type="ECO:0000256" key="2">
    <source>
        <dbReference type="PROSITE-ProRule" id="PRU00087"/>
    </source>
</evidence>
<dbReference type="SUPFAM" id="SSF81296">
    <property type="entry name" value="E set domains"/>
    <property type="match status" value="1"/>
</dbReference>
<proteinExistence type="predicted"/>
<name>A0AAJ7WIH1_9ACAR</name>
<feature type="compositionally biased region" description="Low complexity" evidence="3">
    <location>
        <begin position="730"/>
        <end position="751"/>
    </location>
</feature>
<keyword evidence="1" id="KW-0677">Repeat</keyword>